<protein>
    <submittedName>
        <fullName evidence="7">Putative: flagellar radial spoke protein 4</fullName>
    </submittedName>
</protein>
<organism evidence="7 8">
    <name type="scientific">Ectocarpus siliculosus</name>
    <name type="common">Brown alga</name>
    <name type="synonym">Conferva siliculosa</name>
    <dbReference type="NCBI Taxonomy" id="2880"/>
    <lineage>
        <taxon>Eukaryota</taxon>
        <taxon>Sar</taxon>
        <taxon>Stramenopiles</taxon>
        <taxon>Ochrophyta</taxon>
        <taxon>PX clade</taxon>
        <taxon>Phaeophyceae</taxon>
        <taxon>Ectocarpales</taxon>
        <taxon>Ectocarpaceae</taxon>
        <taxon>Ectocarpus</taxon>
    </lineage>
</organism>
<keyword evidence="3" id="KW-0969">Cilium</keyword>
<dbReference type="CDD" id="cd22963">
    <property type="entry name" value="DD_CrRSP4-like"/>
    <property type="match status" value="1"/>
</dbReference>
<dbReference type="Proteomes" id="UP000002630">
    <property type="component" value="Unassembled WGS sequence"/>
</dbReference>
<dbReference type="InParanoid" id="D7FS43"/>
<keyword evidence="4" id="KW-0206">Cytoskeleton</keyword>
<reference evidence="7 8" key="1">
    <citation type="journal article" date="2010" name="Nature">
        <title>The Ectocarpus genome and the independent evolution of multicellularity in brown algae.</title>
        <authorList>
            <person name="Cock J.M."/>
            <person name="Sterck L."/>
            <person name="Rouze P."/>
            <person name="Scornet D."/>
            <person name="Allen A.E."/>
            <person name="Amoutzias G."/>
            <person name="Anthouard V."/>
            <person name="Artiguenave F."/>
            <person name="Aury J.M."/>
            <person name="Badger J.H."/>
            <person name="Beszteri B."/>
            <person name="Billiau K."/>
            <person name="Bonnet E."/>
            <person name="Bothwell J.H."/>
            <person name="Bowler C."/>
            <person name="Boyen C."/>
            <person name="Brownlee C."/>
            <person name="Carrano C.J."/>
            <person name="Charrier B."/>
            <person name="Cho G.Y."/>
            <person name="Coelho S.M."/>
            <person name="Collen J."/>
            <person name="Corre E."/>
            <person name="Da Silva C."/>
            <person name="Delage L."/>
            <person name="Delaroque N."/>
            <person name="Dittami S.M."/>
            <person name="Doulbeau S."/>
            <person name="Elias M."/>
            <person name="Farnham G."/>
            <person name="Gachon C.M."/>
            <person name="Gschloessl B."/>
            <person name="Heesch S."/>
            <person name="Jabbari K."/>
            <person name="Jubin C."/>
            <person name="Kawai H."/>
            <person name="Kimura K."/>
            <person name="Kloareg B."/>
            <person name="Kupper F.C."/>
            <person name="Lang D."/>
            <person name="Le Bail A."/>
            <person name="Leblanc C."/>
            <person name="Lerouge P."/>
            <person name="Lohr M."/>
            <person name="Lopez P.J."/>
            <person name="Martens C."/>
            <person name="Maumus F."/>
            <person name="Michel G."/>
            <person name="Miranda-Saavedra D."/>
            <person name="Morales J."/>
            <person name="Moreau H."/>
            <person name="Motomura T."/>
            <person name="Nagasato C."/>
            <person name="Napoli C.A."/>
            <person name="Nelson D.R."/>
            <person name="Nyvall-Collen P."/>
            <person name="Peters A.F."/>
            <person name="Pommier C."/>
            <person name="Potin P."/>
            <person name="Poulain J."/>
            <person name="Quesneville H."/>
            <person name="Read B."/>
            <person name="Rensing S.A."/>
            <person name="Ritter A."/>
            <person name="Rousvoal S."/>
            <person name="Samanta M."/>
            <person name="Samson G."/>
            <person name="Schroeder D.C."/>
            <person name="Segurens B."/>
            <person name="Strittmatter M."/>
            <person name="Tonon T."/>
            <person name="Tregear J.W."/>
            <person name="Valentin K."/>
            <person name="von Dassow P."/>
            <person name="Yamagishi T."/>
            <person name="Van de Peer Y."/>
            <person name="Wincker P."/>
        </authorList>
    </citation>
    <scope>NUCLEOTIDE SEQUENCE [LARGE SCALE GENOMIC DNA]</scope>
    <source>
        <strain evidence="8">Ec32 / CCAP1310/4</strain>
    </source>
</reference>
<dbReference type="OrthoDB" id="272202at2759"/>
<keyword evidence="7" id="KW-0282">Flagellum</keyword>
<dbReference type="EMBL" id="FN649760">
    <property type="protein sequence ID" value="CBJ30984.1"/>
    <property type="molecule type" value="Genomic_DNA"/>
</dbReference>
<evidence type="ECO:0000256" key="2">
    <source>
        <dbReference type="ARBA" id="ARBA00022490"/>
    </source>
</evidence>
<gene>
    <name evidence="7" type="primary">RSP4</name>
    <name evidence="7" type="ORF">Esi_0227_0034</name>
</gene>
<sequence>MSTYEGSRQFLQQESSDGVSLYTHLANVLLKVLSERPSDASAVFEHLSASVKEGTVKPDSTTPSMGQQSAAAEQLKWAQSNQALFAVPDEPPEGGAVVPDMLDEANMWEWGGVSFGRLETYRLYLSVKKLAESLPGEHESLRFWGKITTRGDDYVVVEGKALDETLGEFDEALQEGKDGGNRCTYWVARSPGREWKELPPVTQAQITAARKIKRYFTGDLESPVQGYPPFPGTEINLLRAQIARITAGACVSPAGFFEVDEDAEPASIKVAEDESINEAFPKAVEELMTTDGWVHHEFELNTLGRCRPMPEKLDDEGNPIEEEDPPEEVAPLRSLAEDSEGSWGFRTCPAGAGQSANAMVVAKSLRWPGAIAVAFGKRFTNVYSGDGVKFGGEGPFQPSLPPMLQPEWTPGEDEEGLVEQADVLVDPNPPEGEEEEDE</sequence>
<dbReference type="Pfam" id="PF04712">
    <property type="entry name" value="Radial_spoke"/>
    <property type="match status" value="2"/>
</dbReference>
<evidence type="ECO:0000256" key="1">
    <source>
        <dbReference type="ARBA" id="ARBA00004430"/>
    </source>
</evidence>
<evidence type="ECO:0000256" key="6">
    <source>
        <dbReference type="SAM" id="MobiDB-lite"/>
    </source>
</evidence>
<evidence type="ECO:0000313" key="8">
    <source>
        <dbReference type="Proteomes" id="UP000002630"/>
    </source>
</evidence>
<evidence type="ECO:0000313" key="7">
    <source>
        <dbReference type="EMBL" id="CBJ30984.1"/>
    </source>
</evidence>
<feature type="region of interest" description="Disordered" evidence="6">
    <location>
        <begin position="394"/>
        <end position="438"/>
    </location>
</feature>
<dbReference type="PANTHER" id="PTHR13159">
    <property type="entry name" value="RADIAL SPOKEHEAD-RELATED"/>
    <property type="match status" value="1"/>
</dbReference>
<proteinExistence type="predicted"/>
<keyword evidence="2" id="KW-0963">Cytoplasm</keyword>
<evidence type="ECO:0000256" key="5">
    <source>
        <dbReference type="ARBA" id="ARBA00023273"/>
    </source>
</evidence>
<dbReference type="AlphaFoldDB" id="D7FS43"/>
<dbReference type="PANTHER" id="PTHR13159:SF0">
    <property type="entry name" value="RADIAL SPOKE HEAD 6 HOMOLOG A"/>
    <property type="match status" value="1"/>
</dbReference>
<evidence type="ECO:0000256" key="3">
    <source>
        <dbReference type="ARBA" id="ARBA00023069"/>
    </source>
</evidence>
<dbReference type="STRING" id="2880.D7FS43"/>
<name>D7FS43_ECTSI</name>
<evidence type="ECO:0000256" key="4">
    <source>
        <dbReference type="ARBA" id="ARBA00023212"/>
    </source>
</evidence>
<keyword evidence="8" id="KW-1185">Reference proteome</keyword>
<keyword evidence="5" id="KW-0966">Cell projection</keyword>
<comment type="subcellular location">
    <subcellularLocation>
        <location evidence="1">Cytoplasm</location>
        <location evidence="1">Cytoskeleton</location>
        <location evidence="1">Cilium axoneme</location>
    </subcellularLocation>
</comment>
<feature type="region of interest" description="Disordered" evidence="6">
    <location>
        <begin position="306"/>
        <end position="328"/>
    </location>
</feature>
<dbReference type="GO" id="GO:0001534">
    <property type="term" value="C:radial spoke"/>
    <property type="evidence" value="ECO:0007669"/>
    <property type="project" value="InterPro"/>
</dbReference>
<dbReference type="InterPro" id="IPR006802">
    <property type="entry name" value="Radial_spoke"/>
</dbReference>
<dbReference type="eggNOG" id="ENOG502QSU4">
    <property type="taxonomic scope" value="Eukaryota"/>
</dbReference>
<feature type="compositionally biased region" description="Acidic residues" evidence="6">
    <location>
        <begin position="313"/>
        <end position="327"/>
    </location>
</feature>
<dbReference type="GO" id="GO:0035082">
    <property type="term" value="P:axoneme assembly"/>
    <property type="evidence" value="ECO:0007669"/>
    <property type="project" value="TreeGrafter"/>
</dbReference>
<dbReference type="GO" id="GO:0060294">
    <property type="term" value="P:cilium movement involved in cell motility"/>
    <property type="evidence" value="ECO:0007669"/>
    <property type="project" value="InterPro"/>
</dbReference>
<accession>D7FS43</accession>